<keyword evidence="4" id="KW-1185">Reference proteome</keyword>
<name>A0A3N1MAH9_9PROT</name>
<dbReference type="NCBIfam" id="TIGR03317">
    <property type="entry name" value="ygfZ_signature"/>
    <property type="match status" value="1"/>
</dbReference>
<evidence type="ECO:0000313" key="4">
    <source>
        <dbReference type="Proteomes" id="UP000278222"/>
    </source>
</evidence>
<organism evidence="3 4">
    <name type="scientific">Stella humosa</name>
    <dbReference type="NCBI Taxonomy" id="94"/>
    <lineage>
        <taxon>Bacteria</taxon>
        <taxon>Pseudomonadati</taxon>
        <taxon>Pseudomonadota</taxon>
        <taxon>Alphaproteobacteria</taxon>
        <taxon>Rhodospirillales</taxon>
        <taxon>Stellaceae</taxon>
        <taxon>Stella</taxon>
    </lineage>
</organism>
<gene>
    <name evidence="3" type="ORF">EDC65_1491</name>
</gene>
<dbReference type="PANTHER" id="PTHR22602">
    <property type="entry name" value="TRANSFERASE CAF17, MITOCHONDRIAL-RELATED"/>
    <property type="match status" value="1"/>
</dbReference>
<dbReference type="Gene3D" id="3.30.1360.120">
    <property type="entry name" value="Probable tRNA modification gtpase trme, domain 1"/>
    <property type="match status" value="1"/>
</dbReference>
<dbReference type="GO" id="GO:0016226">
    <property type="term" value="P:iron-sulfur cluster assembly"/>
    <property type="evidence" value="ECO:0007669"/>
    <property type="project" value="TreeGrafter"/>
</dbReference>
<evidence type="ECO:0000256" key="1">
    <source>
        <dbReference type="ARBA" id="ARBA00022946"/>
    </source>
</evidence>
<reference evidence="3 4" key="1">
    <citation type="submission" date="2018-11" db="EMBL/GenBank/DDBJ databases">
        <title>Genomic Encyclopedia of Type Strains, Phase IV (KMG-IV): sequencing the most valuable type-strain genomes for metagenomic binning, comparative biology and taxonomic classification.</title>
        <authorList>
            <person name="Goeker M."/>
        </authorList>
    </citation>
    <scope>NUCLEOTIDE SEQUENCE [LARGE SCALE GENOMIC DNA]</scope>
    <source>
        <strain evidence="3 4">DSM 5900</strain>
    </source>
</reference>
<dbReference type="SUPFAM" id="SSF103025">
    <property type="entry name" value="Folate-binding domain"/>
    <property type="match status" value="1"/>
</dbReference>
<dbReference type="Pfam" id="PF25455">
    <property type="entry name" value="Beta-barrel_CAF17_C"/>
    <property type="match status" value="1"/>
</dbReference>
<protein>
    <recommendedName>
        <fullName evidence="2">CAF17 C-terminal domain-containing protein</fullName>
    </recommendedName>
</protein>
<dbReference type="InterPro" id="IPR027266">
    <property type="entry name" value="TrmE/GcvT-like"/>
</dbReference>
<dbReference type="InterPro" id="IPR057460">
    <property type="entry name" value="CAF17_C"/>
</dbReference>
<evidence type="ECO:0000259" key="2">
    <source>
        <dbReference type="Pfam" id="PF25455"/>
    </source>
</evidence>
<dbReference type="PANTHER" id="PTHR22602:SF0">
    <property type="entry name" value="TRANSFERASE CAF17, MITOCHONDRIAL-RELATED"/>
    <property type="match status" value="1"/>
</dbReference>
<proteinExistence type="predicted"/>
<dbReference type="InterPro" id="IPR017703">
    <property type="entry name" value="YgfZ/GCV_T_CS"/>
</dbReference>
<feature type="domain" description="CAF17 C-terminal" evidence="2">
    <location>
        <begin position="226"/>
        <end position="298"/>
    </location>
</feature>
<comment type="caution">
    <text evidence="3">The sequence shown here is derived from an EMBL/GenBank/DDBJ whole genome shotgun (WGS) entry which is preliminary data.</text>
</comment>
<dbReference type="Proteomes" id="UP000278222">
    <property type="component" value="Unassembled WGS sequence"/>
</dbReference>
<dbReference type="EMBL" id="RJKX01000013">
    <property type="protein sequence ID" value="ROP99706.1"/>
    <property type="molecule type" value="Genomic_DNA"/>
</dbReference>
<sequence>MTPLSFILLDQRAVLTVSGPDRRAFLQGLVSNDVERVGPDRAIHAALLTPQGKFLYDLFIVEAGETLLLDVEAGRRVDLLKRLSMYRLRSKVTLADGGDDWSVVALFGDGAGIPFGLADQPGLAAPAGGGVAFVDPRLAALGLRAILPRHEAENVALARGFAAVPFANYDRLRLAHGVPDGSRDLPVDKAILLESGFDELNGVDWKKGCYMGQELTARTKYRGLVRKRLMPVAIDGPVPAPGTPLLFDGKDAGEMRSGIDGLGLALVRLEAAEAAAAAGRPLEAGPSRLVPQRPEWARY</sequence>
<dbReference type="InterPro" id="IPR045179">
    <property type="entry name" value="YgfZ/GcvT"/>
</dbReference>
<keyword evidence="1" id="KW-0809">Transit peptide</keyword>
<accession>A0A3N1MAH9</accession>
<evidence type="ECO:0000313" key="3">
    <source>
        <dbReference type="EMBL" id="ROP99706.1"/>
    </source>
</evidence>
<dbReference type="AlphaFoldDB" id="A0A3N1MAH9"/>
<dbReference type="RefSeq" id="WP_123689066.1">
    <property type="nucleotide sequence ID" value="NZ_AP019700.1"/>
</dbReference>
<dbReference type="OrthoDB" id="9796287at2"/>